<feature type="region of interest" description="Disordered" evidence="1">
    <location>
        <begin position="116"/>
        <end position="177"/>
    </location>
</feature>
<reference evidence="2 3" key="1">
    <citation type="journal article" date="2019" name="Sci. Data">
        <title>Hybrid genome assembly and annotation of Danionella translucida.</title>
        <authorList>
            <person name="Kadobianskyi M."/>
            <person name="Schulze L."/>
            <person name="Schuelke M."/>
            <person name="Judkewitz B."/>
        </authorList>
    </citation>
    <scope>NUCLEOTIDE SEQUENCE [LARGE SCALE GENOMIC DNA]</scope>
    <source>
        <strain evidence="2 3">Bolton</strain>
    </source>
</reference>
<feature type="compositionally biased region" description="Pro residues" evidence="1">
    <location>
        <begin position="138"/>
        <end position="148"/>
    </location>
</feature>
<name>A0A553QII9_9TELE</name>
<dbReference type="OrthoDB" id="10665887at2759"/>
<accession>A0A553QII9</accession>
<gene>
    <name evidence="2" type="ORF">DNTS_027613</name>
</gene>
<dbReference type="STRING" id="623744.A0A553QII9"/>
<proteinExistence type="predicted"/>
<dbReference type="Proteomes" id="UP000316079">
    <property type="component" value="Unassembled WGS sequence"/>
</dbReference>
<dbReference type="AlphaFoldDB" id="A0A553QII9"/>
<evidence type="ECO:0000313" key="2">
    <source>
        <dbReference type="EMBL" id="TRY89737.1"/>
    </source>
</evidence>
<evidence type="ECO:0000256" key="1">
    <source>
        <dbReference type="SAM" id="MobiDB-lite"/>
    </source>
</evidence>
<organism evidence="2 3">
    <name type="scientific">Danionella cerebrum</name>
    <dbReference type="NCBI Taxonomy" id="2873325"/>
    <lineage>
        <taxon>Eukaryota</taxon>
        <taxon>Metazoa</taxon>
        <taxon>Chordata</taxon>
        <taxon>Craniata</taxon>
        <taxon>Vertebrata</taxon>
        <taxon>Euteleostomi</taxon>
        <taxon>Actinopterygii</taxon>
        <taxon>Neopterygii</taxon>
        <taxon>Teleostei</taxon>
        <taxon>Ostariophysi</taxon>
        <taxon>Cypriniformes</taxon>
        <taxon>Danionidae</taxon>
        <taxon>Danioninae</taxon>
        <taxon>Danionella</taxon>
    </lineage>
</organism>
<dbReference type="EMBL" id="SRMA01025934">
    <property type="protein sequence ID" value="TRY89737.1"/>
    <property type="molecule type" value="Genomic_DNA"/>
</dbReference>
<sequence length="177" mass="18604">MATAACGPRGSSRTNVAKHKELLRKNRDSRRRQAALLFLTNISLDGRPVCNISNGVVRPGEAETSCVDLGVSEGTAPALSTTSSYGTFTQVPSSISGGTVTTLPRANTYPAPFSPPAVFNQEGSDVFTEDGRVDPLSVPAPPLSPTSCPPNMVLGSSKSQNQIPGSNVPPDPRQRRE</sequence>
<comment type="caution">
    <text evidence="2">The sequence shown here is derived from an EMBL/GenBank/DDBJ whole genome shotgun (WGS) entry which is preliminary data.</text>
</comment>
<protein>
    <submittedName>
        <fullName evidence="2">Uncharacterized protein</fullName>
    </submittedName>
</protein>
<evidence type="ECO:0000313" key="3">
    <source>
        <dbReference type="Proteomes" id="UP000316079"/>
    </source>
</evidence>
<keyword evidence="3" id="KW-1185">Reference proteome</keyword>
<feature type="compositionally biased region" description="Polar residues" evidence="1">
    <location>
        <begin position="154"/>
        <end position="165"/>
    </location>
</feature>